<gene>
    <name evidence="2" type="ORF">PZE19_20170</name>
</gene>
<organism evidence="2 3">
    <name type="scientific">Paludisphaera mucosa</name>
    <dbReference type="NCBI Taxonomy" id="3030827"/>
    <lineage>
        <taxon>Bacteria</taxon>
        <taxon>Pseudomonadati</taxon>
        <taxon>Planctomycetota</taxon>
        <taxon>Planctomycetia</taxon>
        <taxon>Isosphaerales</taxon>
        <taxon>Isosphaeraceae</taxon>
        <taxon>Paludisphaera</taxon>
    </lineage>
</organism>
<dbReference type="InterPro" id="IPR001155">
    <property type="entry name" value="OxRdtase_FMN_N"/>
</dbReference>
<keyword evidence="3" id="KW-1185">Reference proteome</keyword>
<protein>
    <submittedName>
        <fullName evidence="2">Alkene reductase</fullName>
    </submittedName>
</protein>
<dbReference type="InterPro" id="IPR013785">
    <property type="entry name" value="Aldolase_TIM"/>
</dbReference>
<proteinExistence type="predicted"/>
<dbReference type="Gene3D" id="3.20.20.70">
    <property type="entry name" value="Aldolase class I"/>
    <property type="match status" value="1"/>
</dbReference>
<feature type="domain" description="NADH:flavin oxidoreductase/NADH oxidase N-terminal" evidence="1">
    <location>
        <begin position="7"/>
        <end position="344"/>
    </location>
</feature>
<dbReference type="Pfam" id="PF00724">
    <property type="entry name" value="Oxidored_FMN"/>
    <property type="match status" value="1"/>
</dbReference>
<accession>A0ABT6FEU6</accession>
<evidence type="ECO:0000313" key="2">
    <source>
        <dbReference type="EMBL" id="MDG3006096.1"/>
    </source>
</evidence>
<comment type="caution">
    <text evidence="2">The sequence shown here is derived from an EMBL/GenBank/DDBJ whole genome shotgun (WGS) entry which is preliminary data.</text>
</comment>
<name>A0ABT6FEU6_9BACT</name>
<dbReference type="RefSeq" id="WP_277862398.1">
    <property type="nucleotide sequence ID" value="NZ_JARRAG010000002.1"/>
</dbReference>
<dbReference type="CDD" id="cd02933">
    <property type="entry name" value="OYE_like_FMN"/>
    <property type="match status" value="1"/>
</dbReference>
<dbReference type="Proteomes" id="UP001216907">
    <property type="component" value="Unassembled WGS sequence"/>
</dbReference>
<dbReference type="InterPro" id="IPR045247">
    <property type="entry name" value="Oye-like"/>
</dbReference>
<sequence length="373" mass="40149">MTATPLKLFTPLQVGPYTLSHRVVMAPLTRMRSDQPGDVPNDLMAEYYGQRASQGGLIVSEATTVAITGRGYLGAPGVYSDEQVAGWRKVVDAVHAKGGLIFLQLWHVGRVGHSDLTGGVPLVAPSAVRFKGVAFTGKGWVPVSPARALEIDEIPGVVEEYRRAAERGLAAGFDGVEIHAANGYLIDQFLQDGANKRTDAYGGPVENRYRLLDEVAEAVASAWGGDRVGVRISPAGEFNGMSDGDPEATFAFVADRLNRFGLAYLHVIEPRVKGSELVAEAMEPVASARLRRVFRGPLLAAGGFEPDDAESAIEEDDADMVAFGRHFIANPDLPERIRRGLPLNPYDRATFYGGDARGYTDYPFLAPPTLIAP</sequence>
<dbReference type="PANTHER" id="PTHR22893:SF98">
    <property type="entry name" value="OXIDOREDUCTASE"/>
    <property type="match status" value="1"/>
</dbReference>
<dbReference type="SUPFAM" id="SSF51395">
    <property type="entry name" value="FMN-linked oxidoreductases"/>
    <property type="match status" value="1"/>
</dbReference>
<dbReference type="PANTHER" id="PTHR22893">
    <property type="entry name" value="NADH OXIDOREDUCTASE-RELATED"/>
    <property type="match status" value="1"/>
</dbReference>
<evidence type="ECO:0000259" key="1">
    <source>
        <dbReference type="Pfam" id="PF00724"/>
    </source>
</evidence>
<evidence type="ECO:0000313" key="3">
    <source>
        <dbReference type="Proteomes" id="UP001216907"/>
    </source>
</evidence>
<dbReference type="EMBL" id="JARRAG010000002">
    <property type="protein sequence ID" value="MDG3006096.1"/>
    <property type="molecule type" value="Genomic_DNA"/>
</dbReference>
<reference evidence="2 3" key="1">
    <citation type="submission" date="2023-03" db="EMBL/GenBank/DDBJ databases">
        <title>Paludisphaera mucosa sp. nov. a novel planctomycete from northern fen.</title>
        <authorList>
            <person name="Ivanova A."/>
        </authorList>
    </citation>
    <scope>NUCLEOTIDE SEQUENCE [LARGE SCALE GENOMIC DNA]</scope>
    <source>
        <strain evidence="2 3">Pla2</strain>
    </source>
</reference>